<proteinExistence type="predicted"/>
<reference evidence="1" key="1">
    <citation type="submission" date="2015-07" db="EMBL/GenBank/DDBJ databases">
        <title>Adaptation to a free-living lifestyle via gene acquisitions in the diplomonad Trepomonas sp. PC1.</title>
        <authorList>
            <person name="Xu F."/>
            <person name="Jerlstrom-Hultqvist J."/>
            <person name="Kolisko M."/>
            <person name="Simpson A.G.B."/>
            <person name="Roger A.J."/>
            <person name="Svard S.G."/>
            <person name="Andersson J.O."/>
        </authorList>
    </citation>
    <scope>NUCLEOTIDE SEQUENCE</scope>
    <source>
        <strain evidence="1">PC1</strain>
    </source>
</reference>
<name>A0A146KED5_9EUKA</name>
<gene>
    <name evidence="1" type="ORF">TPC1_13965</name>
</gene>
<dbReference type="Gene3D" id="3.80.10.10">
    <property type="entry name" value="Ribonuclease Inhibitor"/>
    <property type="match status" value="1"/>
</dbReference>
<evidence type="ECO:0000313" key="1">
    <source>
        <dbReference type="EMBL" id="JAP93669.1"/>
    </source>
</evidence>
<dbReference type="AlphaFoldDB" id="A0A146KED5"/>
<protein>
    <submittedName>
        <fullName evidence="1">Surface antigen BspA-like</fullName>
    </submittedName>
</protein>
<organism evidence="1">
    <name type="scientific">Trepomonas sp. PC1</name>
    <dbReference type="NCBI Taxonomy" id="1076344"/>
    <lineage>
        <taxon>Eukaryota</taxon>
        <taxon>Metamonada</taxon>
        <taxon>Diplomonadida</taxon>
        <taxon>Hexamitidae</taxon>
        <taxon>Hexamitinae</taxon>
        <taxon>Trepomonas</taxon>
    </lineage>
</organism>
<sequence>GILVSYENEQSRIEPKKYFNILILPNIAKIKKLPQFNIFAKCDILIAKNLKLICEYALEQHGIYKIVCPILEKLEKGALRQAGFLKSIDLANVRTFESSSLDMCYNLAQISNKGANKLDCNFGNCFSIEKAVFQRVEAVNSTFFQSSDVQYLSMPALKQVYQKKYMTKRSNYYITTIESIKETRTQQLLQEFIQTVQDESSDEKKQQITLKFGDKITTIQDNEQIERCQMGSNVFIPPSIKNIYCKLMSGNIHFIFGQNVIELGDEAFYNYNRIKKCHFPNCKIIGNACFYCTPIMSIIAPKCQIVKSCAFYSCCCLSELVLDLYEIYNDSFVECNLKKINAKNAKFVGEHAFSRCPLTQVDFGDCNSIAEDTFVDCHRVIELKSGLKSGNKVFYDASHRIGCKAVKQFYNRNLRKFNGIFDKLSNAQKMSKLKNILRLEMEQKLVEQ</sequence>
<dbReference type="InterPro" id="IPR032675">
    <property type="entry name" value="LRR_dom_sf"/>
</dbReference>
<dbReference type="EMBL" id="GDID01002937">
    <property type="protein sequence ID" value="JAP93669.1"/>
    <property type="molecule type" value="Transcribed_RNA"/>
</dbReference>
<accession>A0A146KED5</accession>
<feature type="non-terminal residue" evidence="1">
    <location>
        <position position="1"/>
    </location>
</feature>